<evidence type="ECO:0000313" key="1">
    <source>
        <dbReference type="EMBL" id="GMH18887.1"/>
    </source>
</evidence>
<proteinExistence type="predicted"/>
<reference evidence="1" key="1">
    <citation type="submission" date="2023-05" db="EMBL/GenBank/DDBJ databases">
        <title>Nepenthes gracilis genome sequencing.</title>
        <authorList>
            <person name="Fukushima K."/>
        </authorList>
    </citation>
    <scope>NUCLEOTIDE SEQUENCE</scope>
    <source>
        <strain evidence="1">SING2019-196</strain>
    </source>
</reference>
<comment type="caution">
    <text evidence="1">The sequence shown here is derived from an EMBL/GenBank/DDBJ whole genome shotgun (WGS) entry which is preliminary data.</text>
</comment>
<name>A0AAD3SYI4_NEPGR</name>
<evidence type="ECO:0000313" key="2">
    <source>
        <dbReference type="Proteomes" id="UP001279734"/>
    </source>
</evidence>
<dbReference type="Proteomes" id="UP001279734">
    <property type="component" value="Unassembled WGS sequence"/>
</dbReference>
<dbReference type="AlphaFoldDB" id="A0AAD3SYI4"/>
<gene>
    <name evidence="1" type="ORF">Nepgr_020728</name>
</gene>
<keyword evidence="2" id="KW-1185">Reference proteome</keyword>
<sequence length="109" mass="12280">MASKLVGANMQAWANILALQEELERLRLQFEEELAQMGTKLKSRFLLEEVGPALERNFQDGIHLSRRLVSLEDSNFCISILDSRNSGALTHVDLLEYPAPDPSEPRGSR</sequence>
<accession>A0AAD3SYI4</accession>
<organism evidence="1 2">
    <name type="scientific">Nepenthes gracilis</name>
    <name type="common">Slender pitcher plant</name>
    <dbReference type="NCBI Taxonomy" id="150966"/>
    <lineage>
        <taxon>Eukaryota</taxon>
        <taxon>Viridiplantae</taxon>
        <taxon>Streptophyta</taxon>
        <taxon>Embryophyta</taxon>
        <taxon>Tracheophyta</taxon>
        <taxon>Spermatophyta</taxon>
        <taxon>Magnoliopsida</taxon>
        <taxon>eudicotyledons</taxon>
        <taxon>Gunneridae</taxon>
        <taxon>Pentapetalae</taxon>
        <taxon>Caryophyllales</taxon>
        <taxon>Nepenthaceae</taxon>
        <taxon>Nepenthes</taxon>
    </lineage>
</organism>
<dbReference type="EMBL" id="BSYO01000019">
    <property type="protein sequence ID" value="GMH18887.1"/>
    <property type="molecule type" value="Genomic_DNA"/>
</dbReference>
<protein>
    <submittedName>
        <fullName evidence="1">Uncharacterized protein</fullName>
    </submittedName>
</protein>